<reference evidence="4" key="3">
    <citation type="submission" date="2021-06" db="EMBL/GenBank/DDBJ databases">
        <title>Genomic Description and Analysis of Intracellular Bacteria, Candidatus Berkiella cookevillensis and Candidatus Berkiella aquae.</title>
        <authorList>
            <person name="Kidane D.T."/>
            <person name="Mehari Y.T."/>
            <person name="Rice F.C."/>
            <person name="Arivett B.A."/>
            <person name="Farone A.L."/>
            <person name="Berk S.G."/>
            <person name="Farone M.B."/>
        </authorList>
    </citation>
    <scope>NUCLEOTIDE SEQUENCE</scope>
    <source>
        <strain evidence="4">HT99</strain>
    </source>
</reference>
<evidence type="ECO:0000313" key="3">
    <source>
        <dbReference type="EMBL" id="KRG22448.1"/>
    </source>
</evidence>
<feature type="domain" description="TPM" evidence="2">
    <location>
        <begin position="39"/>
        <end position="159"/>
    </location>
</feature>
<dbReference type="EMBL" id="LKAJ01000002">
    <property type="protein sequence ID" value="KRG22448.1"/>
    <property type="molecule type" value="Genomic_DNA"/>
</dbReference>
<keyword evidence="1" id="KW-0812">Transmembrane</keyword>
<proteinExistence type="predicted"/>
<keyword evidence="1" id="KW-1133">Transmembrane helix</keyword>
<reference evidence="4" key="2">
    <citation type="journal article" date="2016" name="Genome Announc.">
        <title>Draft Genome Sequences of Two Novel Amoeba-Resistant Intranuclear Bacteria, 'Candidatus Berkiella cookevillensis' and 'Candidatus Berkiella aquae'.</title>
        <authorList>
            <person name="Mehari Y.T."/>
            <person name="Arivett B.A."/>
            <person name="Farone A.L."/>
            <person name="Gunderson J.H."/>
            <person name="Farone M.B."/>
        </authorList>
    </citation>
    <scope>NUCLEOTIDE SEQUENCE</scope>
    <source>
        <strain evidence="4">HT99</strain>
    </source>
</reference>
<evidence type="ECO:0000259" key="2">
    <source>
        <dbReference type="Pfam" id="PF04536"/>
    </source>
</evidence>
<organism evidence="3">
    <name type="scientific">Candidatus Berkiella aquae</name>
    <dbReference type="NCBI Taxonomy" id="295108"/>
    <lineage>
        <taxon>Bacteria</taxon>
        <taxon>Pseudomonadati</taxon>
        <taxon>Pseudomonadota</taxon>
        <taxon>Gammaproteobacteria</taxon>
        <taxon>Candidatus Berkiellales</taxon>
        <taxon>Candidatus Berkiellaceae</taxon>
        <taxon>Candidatus Berkiella</taxon>
    </lineage>
</organism>
<accession>A0A0Q9YP11</accession>
<dbReference type="InterPro" id="IPR007621">
    <property type="entry name" value="TPM_dom"/>
</dbReference>
<dbReference type="RefSeq" id="WP_075065496.1">
    <property type="nucleotide sequence ID" value="NZ_LKAJ02000001.1"/>
</dbReference>
<name>A0A0Q9YP11_9GAMM</name>
<evidence type="ECO:0000313" key="5">
    <source>
        <dbReference type="Proteomes" id="UP000051497"/>
    </source>
</evidence>
<keyword evidence="1" id="KW-0472">Membrane</keyword>
<gene>
    <name evidence="3" type="ORF">HT99x_00871</name>
    <name evidence="4" type="ORF">HT99x_012985</name>
</gene>
<keyword evidence="5" id="KW-1185">Reference proteome</keyword>
<dbReference type="EMBL" id="LKAJ02000001">
    <property type="protein sequence ID" value="MCS5712350.1"/>
    <property type="molecule type" value="Genomic_DNA"/>
</dbReference>
<evidence type="ECO:0000256" key="1">
    <source>
        <dbReference type="SAM" id="Phobius"/>
    </source>
</evidence>
<feature type="transmembrane region" description="Helical" evidence="1">
    <location>
        <begin position="182"/>
        <end position="201"/>
    </location>
</feature>
<reference evidence="3" key="1">
    <citation type="submission" date="2015-09" db="EMBL/GenBank/DDBJ databases">
        <title>Draft Genome Sequences of Two Novel Amoeba-resistant Intranuclear Bacteria, Candidatus Berkiella cookevillensis and Candidatus Berkiella aquae.</title>
        <authorList>
            <person name="Mehari Y.T."/>
            <person name="Arivett B.A."/>
            <person name="Farone A.L."/>
            <person name="Gunderson J.H."/>
            <person name="Farone M.B."/>
        </authorList>
    </citation>
    <scope>NUCLEOTIDE SEQUENCE [LARGE SCALE GENOMIC DNA]</scope>
    <source>
        <strain evidence="3">HT99</strain>
    </source>
</reference>
<evidence type="ECO:0000313" key="4">
    <source>
        <dbReference type="EMBL" id="MCS5712350.1"/>
    </source>
</evidence>
<dbReference type="Proteomes" id="UP000051497">
    <property type="component" value="Unassembled WGS sequence"/>
</dbReference>
<sequence>MLKLTQHQTILTKMLSCLVVIVGLFISPSIIWAQQANYVHDEANVVSAPMKEKLEKLLTELDEKRNLRIEEVILPSLNNQDPSKVVGELAQKIDAHETKAEYRALILYVTDSGYIQIYPNQKLSAILDEKSLANIVQTATKQLQEKNYDEMARVGVAGVFHYFQKNPETQVKNDAEGRSKTMINLLLIIVALVVVVGLIKFGRKQ</sequence>
<dbReference type="AlphaFoldDB" id="A0A0Q9YP11"/>
<comment type="caution">
    <text evidence="3">The sequence shown here is derived from an EMBL/GenBank/DDBJ whole genome shotgun (WGS) entry which is preliminary data.</text>
</comment>
<dbReference type="Gene3D" id="3.10.310.50">
    <property type="match status" value="1"/>
</dbReference>
<protein>
    <submittedName>
        <fullName evidence="4">TPM domain-containing protein</fullName>
    </submittedName>
</protein>
<dbReference type="Pfam" id="PF04536">
    <property type="entry name" value="TPM_phosphatase"/>
    <property type="match status" value="1"/>
</dbReference>